<dbReference type="EMBL" id="CP027019">
    <property type="protein sequence ID" value="AVP49541.1"/>
    <property type="molecule type" value="Genomic_DNA"/>
</dbReference>
<protein>
    <recommendedName>
        <fullName evidence="3">DUF3800 domain-containing protein</fullName>
    </recommendedName>
</protein>
<dbReference type="Pfam" id="PF12686">
    <property type="entry name" value="DUF3800"/>
    <property type="match status" value="1"/>
</dbReference>
<name>A0A2S0NKK1_9MOLU</name>
<dbReference type="AlphaFoldDB" id="A0A2S0NKK1"/>
<sequence length="326" mass="38751">MRIVIDESGNYNLKKNKYFIIAGFITGDKTIDKLRNLHKKLEKEFKIKNMIDLKLKYEIKANNPNMGVIFRAQWINAFLDTNLILPFAIKIDISKDILFQKKESEKFNYALRSGLEKIMEIFDADKSYFDFCYEKEIYMKLDSRNIATDKKYELEGYLKSQAFFLKTKKKLNELKYFDSATKREIQIADFFAHYFWSKFNYPETDFVTPKLSQKIDKAIIVQSPFNVKELKLNTKIENEEIKLTFQGQYSCTVVHVIKNFNCIVLNNKNIDLYKEEANMAIYKIEEKCTITHYFRSGKVVFQGELYTIEKFYENNDLNFINYNSLL</sequence>
<accession>A0A2S0NKK1</accession>
<evidence type="ECO:0008006" key="3">
    <source>
        <dbReference type="Google" id="ProtNLM"/>
    </source>
</evidence>
<organism evidence="1 2">
    <name type="scientific">Williamsoniiplasma luminosum</name>
    <dbReference type="NCBI Taxonomy" id="214888"/>
    <lineage>
        <taxon>Bacteria</taxon>
        <taxon>Bacillati</taxon>
        <taxon>Mycoplasmatota</taxon>
        <taxon>Mollicutes</taxon>
        <taxon>Entomoplasmatales</taxon>
        <taxon>Williamsoniiplasma</taxon>
    </lineage>
</organism>
<reference evidence="2" key="1">
    <citation type="submission" date="2018-02" db="EMBL/GenBank/DDBJ databases">
        <title>Firefly genomes illuminate parallel origins of bioluminescence in beetles.</title>
        <authorList>
            <person name="Fallon T.R."/>
            <person name="Lower S.E.S."/>
            <person name="Behringer M."/>
            <person name="Weng J.-K."/>
        </authorList>
    </citation>
    <scope>NUCLEOTIDE SEQUENCE [LARGE SCALE GENOMIC DNA]</scope>
</reference>
<dbReference type="InterPro" id="IPR024524">
    <property type="entry name" value="DUF3800"/>
</dbReference>
<dbReference type="Proteomes" id="UP000239250">
    <property type="component" value="Chromosome"/>
</dbReference>
<evidence type="ECO:0000313" key="2">
    <source>
        <dbReference type="Proteomes" id="UP000239250"/>
    </source>
</evidence>
<gene>
    <name evidence="1" type="ORF">C5T88_03105</name>
</gene>
<dbReference type="RefSeq" id="WP_303662116.1">
    <property type="nucleotide sequence ID" value="NZ_CP027019.1"/>
</dbReference>
<evidence type="ECO:0000313" key="1">
    <source>
        <dbReference type="EMBL" id="AVP49541.1"/>
    </source>
</evidence>
<proteinExistence type="predicted"/>